<keyword evidence="2" id="KW-0456">Lyase</keyword>
<reference evidence="7" key="1">
    <citation type="journal article" date="2019" name="Int. J. Syst. Evol. Microbiol.">
        <title>The Global Catalogue of Microorganisms (GCM) 10K type strain sequencing project: providing services to taxonomists for standard genome sequencing and annotation.</title>
        <authorList>
            <consortium name="The Broad Institute Genomics Platform"/>
            <consortium name="The Broad Institute Genome Sequencing Center for Infectious Disease"/>
            <person name="Wu L."/>
            <person name="Ma J."/>
        </authorList>
    </citation>
    <scope>NUCLEOTIDE SEQUENCE [LARGE SCALE GENOMIC DNA]</scope>
    <source>
        <strain evidence="7">JCM 16014</strain>
    </source>
</reference>
<keyword evidence="1" id="KW-0346">Stress response</keyword>
<feature type="region of interest" description="Disordered" evidence="4">
    <location>
        <begin position="197"/>
        <end position="219"/>
    </location>
</feature>
<dbReference type="PANTHER" id="PTHR48094:SF11">
    <property type="entry name" value="GLUTATHIONE-INDEPENDENT GLYOXALASE HSP31-RELATED"/>
    <property type="match status" value="1"/>
</dbReference>
<dbReference type="CDD" id="cd03141">
    <property type="entry name" value="GATase1_Hsp31_like"/>
    <property type="match status" value="1"/>
</dbReference>
<evidence type="ECO:0000313" key="7">
    <source>
        <dbReference type="Proteomes" id="UP001500751"/>
    </source>
</evidence>
<comment type="similarity">
    <text evidence="3">Belongs to the peptidase C56 family. HSP31-like subfamily.</text>
</comment>
<accession>A0ABP5F4P1</accession>
<keyword evidence="6" id="KW-0315">Glutamine amidotransferase</keyword>
<dbReference type="PANTHER" id="PTHR48094">
    <property type="entry name" value="PROTEIN/NUCLEIC ACID DEGLYCASE DJ-1-RELATED"/>
    <property type="match status" value="1"/>
</dbReference>
<dbReference type="InterPro" id="IPR029062">
    <property type="entry name" value="Class_I_gatase-like"/>
</dbReference>
<dbReference type="Pfam" id="PF01965">
    <property type="entry name" value="DJ-1_PfpI"/>
    <property type="match status" value="1"/>
</dbReference>
<organism evidence="6 7">
    <name type="scientific">Catenulispora yoronensis</name>
    <dbReference type="NCBI Taxonomy" id="450799"/>
    <lineage>
        <taxon>Bacteria</taxon>
        <taxon>Bacillati</taxon>
        <taxon>Actinomycetota</taxon>
        <taxon>Actinomycetes</taxon>
        <taxon>Catenulisporales</taxon>
        <taxon>Catenulisporaceae</taxon>
        <taxon>Catenulispora</taxon>
    </lineage>
</organism>
<evidence type="ECO:0000259" key="5">
    <source>
        <dbReference type="Pfam" id="PF01965"/>
    </source>
</evidence>
<protein>
    <submittedName>
        <fullName evidence="6">Type 1 glutamine amidotransferase domain-containing protein</fullName>
    </submittedName>
</protein>
<gene>
    <name evidence="6" type="ORF">GCM10009839_10940</name>
</gene>
<evidence type="ECO:0000313" key="6">
    <source>
        <dbReference type="EMBL" id="GAA2016996.1"/>
    </source>
</evidence>
<dbReference type="InterPro" id="IPR002818">
    <property type="entry name" value="DJ-1/PfpI"/>
</dbReference>
<proteinExistence type="inferred from homology"/>
<dbReference type="Proteomes" id="UP001500751">
    <property type="component" value="Unassembled WGS sequence"/>
</dbReference>
<dbReference type="SUPFAM" id="SSF52317">
    <property type="entry name" value="Class I glutamine amidotransferase-like"/>
    <property type="match status" value="1"/>
</dbReference>
<dbReference type="InterPro" id="IPR050325">
    <property type="entry name" value="Prot/Nucl_acid_deglycase"/>
</dbReference>
<evidence type="ECO:0000256" key="2">
    <source>
        <dbReference type="ARBA" id="ARBA00023239"/>
    </source>
</evidence>
<keyword evidence="7" id="KW-1185">Reference proteome</keyword>
<evidence type="ECO:0000256" key="1">
    <source>
        <dbReference type="ARBA" id="ARBA00023016"/>
    </source>
</evidence>
<dbReference type="Gene3D" id="3.40.50.880">
    <property type="match status" value="1"/>
</dbReference>
<sequence length="233" mass="24829">MSAMTDQAAAARPRVLFIVSRAHQLTMKDGSLHTTGYWAEELLVPYHAFTEAGYDVKFATPVGQAPQPDPRSLSAHDDADLQRILDLQNPLVLDDVEVGGYEAVFVPGGHAPLEDLATDEVAGELITEALAAGMPVGAVCHGPAALLAARRADGTPTIAGYRLTGFTDEEEEQGGLAPNMRYLLQDELANLGAEFVEGPPFQSHTETDRNLHTGQNPQSSAQIAADMLEALEA</sequence>
<evidence type="ECO:0000256" key="4">
    <source>
        <dbReference type="SAM" id="MobiDB-lite"/>
    </source>
</evidence>
<name>A0ABP5F4P1_9ACTN</name>
<feature type="domain" description="DJ-1/PfpI" evidence="5">
    <location>
        <begin position="40"/>
        <end position="229"/>
    </location>
</feature>
<comment type="caution">
    <text evidence="6">The sequence shown here is derived from an EMBL/GenBank/DDBJ whole genome shotgun (WGS) entry which is preliminary data.</text>
</comment>
<dbReference type="EMBL" id="BAAAQN010000004">
    <property type="protein sequence ID" value="GAA2016996.1"/>
    <property type="molecule type" value="Genomic_DNA"/>
</dbReference>
<evidence type="ECO:0000256" key="3">
    <source>
        <dbReference type="ARBA" id="ARBA00038493"/>
    </source>
</evidence>